<reference evidence="3 4" key="1">
    <citation type="journal article" date="2011" name="J. Bacteriol.">
        <title>Draft genome sequence of Caloramator australicus strain RC3T, a thermoanaerobe from the Great Artesian Basin of Australia.</title>
        <authorList>
            <person name="Ogg C.D."/>
            <person name="Patel B.K.C."/>
        </authorList>
    </citation>
    <scope>NUCLEOTIDE SEQUENCE [LARGE SCALE GENOMIC DNA]</scope>
    <source>
        <strain evidence="3 4">RC3</strain>
    </source>
</reference>
<dbReference type="Gene3D" id="3.90.550.10">
    <property type="entry name" value="Spore Coat Polysaccharide Biosynthesis Protein SpsA, Chain A"/>
    <property type="match status" value="1"/>
</dbReference>
<dbReference type="SUPFAM" id="SSF48452">
    <property type="entry name" value="TPR-like"/>
    <property type="match status" value="1"/>
</dbReference>
<dbReference type="RefSeq" id="WP_008909053.1">
    <property type="nucleotide sequence ID" value="NZ_CAKP01000093.1"/>
</dbReference>
<dbReference type="eggNOG" id="COG0457">
    <property type="taxonomic scope" value="Bacteria"/>
</dbReference>
<dbReference type="EMBL" id="CAKP01000093">
    <property type="protein sequence ID" value="CCJ33794.1"/>
    <property type="molecule type" value="Genomic_DNA"/>
</dbReference>
<proteinExistence type="predicted"/>
<keyword evidence="1" id="KW-0802">TPR repeat</keyword>
<dbReference type="Gene3D" id="1.25.40.10">
    <property type="entry name" value="Tetratricopeptide repeat domain"/>
    <property type="match status" value="2"/>
</dbReference>
<dbReference type="GO" id="GO:0016740">
    <property type="term" value="F:transferase activity"/>
    <property type="evidence" value="ECO:0007669"/>
    <property type="project" value="UniProtKB-KW"/>
</dbReference>
<sequence length="628" mass="75383">MPKISICMMVKDEEKNIRRCLDSIKILLTNDFAELIVVDTGSIDKTPDIVKEYTNNLYFHPWNNNFAEMRNITISYAKGEWIFILDADEELENANELVELFKSIDTKKINTIGVLVKNPSNLTSKEGYMISMSPRLFKNDGDFKYIGAVHNQPLFKEPIYYSNISIWHYGYITNDKALMEKKYKRTASILQEELKKNPNNLYYRYQLGVSYSMYGEINKALEEFRKAYELLKNKKSQDKFVYSYIYSAYAREAYRNEKYREVIEVTEEGIKIRNDFIDLYYLKGFAYYKLGLINEAINTFDKYLKLNDDINNLNIIKDMSISLYNIDNNSKDNVYLVYVQYYLENKNYDDAYKFAKKISDNKRKIYEIINILIKDEKIDELKNVYLNINIDEEKKYFEFVLEEQIDKIEKEKAFLIRRSFSEIDNNYGKLCISLTTDDLNYIYNFIKSLDLNKEPIYYFKLYEKYKENVEMVISQIKCLNTHKQRVVINFLISKCGFEEYFKKYLNNVNYNKHDLQKIVLLKIILEIILKNYANNTDNITNEYYNLFLKYIDLGIIYLKNIYQIDKIRLNYKYIEDGEIRFFMIFYLIKGHLIKNEYNIALKYIREIIEVHSIYAKFIKKFMEEIDIF</sequence>
<keyword evidence="3" id="KW-0808">Transferase</keyword>
<dbReference type="STRING" id="857293.CAAU_1710"/>
<comment type="caution">
    <text evidence="3">The sequence shown here is derived from an EMBL/GenBank/DDBJ whole genome shotgun (WGS) entry which is preliminary data.</text>
</comment>
<feature type="domain" description="Glycosyltransferase 2-like" evidence="2">
    <location>
        <begin position="5"/>
        <end position="128"/>
    </location>
</feature>
<dbReference type="SUPFAM" id="SSF53448">
    <property type="entry name" value="Nucleotide-diphospho-sugar transferases"/>
    <property type="match status" value="1"/>
</dbReference>
<protein>
    <submittedName>
        <fullName evidence="3">Glycosyl transferase, group 2 family protein</fullName>
    </submittedName>
</protein>
<dbReference type="CDD" id="cd02511">
    <property type="entry name" value="Beta4Glucosyltransferase"/>
    <property type="match status" value="1"/>
</dbReference>
<dbReference type="PANTHER" id="PTHR43630">
    <property type="entry name" value="POLY-BETA-1,6-N-ACETYL-D-GLUCOSAMINE SYNTHASE"/>
    <property type="match status" value="1"/>
</dbReference>
<keyword evidence="4" id="KW-1185">Reference proteome</keyword>
<evidence type="ECO:0000313" key="3">
    <source>
        <dbReference type="EMBL" id="CCJ33794.1"/>
    </source>
</evidence>
<dbReference type="PROSITE" id="PS50005">
    <property type="entry name" value="TPR"/>
    <property type="match status" value="2"/>
</dbReference>
<dbReference type="AlphaFoldDB" id="I7KV03"/>
<accession>I7KV03</accession>
<dbReference type="InterPro" id="IPR011990">
    <property type="entry name" value="TPR-like_helical_dom_sf"/>
</dbReference>
<dbReference type="SMART" id="SM00028">
    <property type="entry name" value="TPR"/>
    <property type="match status" value="3"/>
</dbReference>
<dbReference type="PANTHER" id="PTHR43630:SF2">
    <property type="entry name" value="GLYCOSYLTRANSFERASE"/>
    <property type="match status" value="1"/>
</dbReference>
<dbReference type="Pfam" id="PF00535">
    <property type="entry name" value="Glycos_transf_2"/>
    <property type="match status" value="1"/>
</dbReference>
<dbReference type="eggNOG" id="COG0463">
    <property type="taxonomic scope" value="Bacteria"/>
</dbReference>
<dbReference type="InterPro" id="IPR001173">
    <property type="entry name" value="Glyco_trans_2-like"/>
</dbReference>
<dbReference type="InterPro" id="IPR029044">
    <property type="entry name" value="Nucleotide-diphossugar_trans"/>
</dbReference>
<organism evidence="3 4">
    <name type="scientific">Caloramator australicus RC3</name>
    <dbReference type="NCBI Taxonomy" id="857293"/>
    <lineage>
        <taxon>Bacteria</taxon>
        <taxon>Bacillati</taxon>
        <taxon>Bacillota</taxon>
        <taxon>Clostridia</taxon>
        <taxon>Eubacteriales</taxon>
        <taxon>Clostridiaceae</taxon>
        <taxon>Caloramator</taxon>
    </lineage>
</organism>
<name>I7KV03_9CLOT</name>
<dbReference type="InterPro" id="IPR019734">
    <property type="entry name" value="TPR_rpt"/>
</dbReference>
<gene>
    <name evidence="3" type="ORF">CAAU_1710</name>
</gene>
<evidence type="ECO:0000259" key="2">
    <source>
        <dbReference type="Pfam" id="PF00535"/>
    </source>
</evidence>
<feature type="repeat" description="TPR" evidence="1">
    <location>
        <begin position="277"/>
        <end position="310"/>
    </location>
</feature>
<feature type="repeat" description="TPR" evidence="1">
    <location>
        <begin position="201"/>
        <end position="234"/>
    </location>
</feature>
<evidence type="ECO:0000256" key="1">
    <source>
        <dbReference type="PROSITE-ProRule" id="PRU00339"/>
    </source>
</evidence>
<dbReference type="Proteomes" id="UP000007652">
    <property type="component" value="Unassembled WGS sequence"/>
</dbReference>
<evidence type="ECO:0000313" key="4">
    <source>
        <dbReference type="Proteomes" id="UP000007652"/>
    </source>
</evidence>
<dbReference type="OrthoDB" id="9815923at2"/>